<protein>
    <recommendedName>
        <fullName evidence="3">Chitin-binding type-2 domain-containing protein</fullName>
    </recommendedName>
</protein>
<dbReference type="GO" id="GO:0008061">
    <property type="term" value="F:chitin binding"/>
    <property type="evidence" value="ECO:0007669"/>
    <property type="project" value="InterPro"/>
</dbReference>
<feature type="region of interest" description="Disordered" evidence="1">
    <location>
        <begin position="678"/>
        <end position="725"/>
    </location>
</feature>
<feature type="compositionally biased region" description="Basic residues" evidence="1">
    <location>
        <begin position="222"/>
        <end position="233"/>
    </location>
</feature>
<feature type="compositionally biased region" description="Polar residues" evidence="1">
    <location>
        <begin position="118"/>
        <end position="127"/>
    </location>
</feature>
<reference evidence="5" key="1">
    <citation type="submission" date="2020-01" db="EMBL/GenBank/DDBJ databases">
        <title>Draft genome sequence of the Termite Coptotermes fromosanus.</title>
        <authorList>
            <person name="Itakura S."/>
            <person name="Yosikawa Y."/>
            <person name="Umezawa K."/>
        </authorList>
    </citation>
    <scope>NUCLEOTIDE SEQUENCE [LARGE SCALE GENOMIC DNA]</scope>
</reference>
<dbReference type="PANTHER" id="PTHR22933:SF47">
    <property type="entry name" value="CPAP1-I"/>
    <property type="match status" value="1"/>
</dbReference>
<dbReference type="Pfam" id="PF01607">
    <property type="entry name" value="CBM_14"/>
    <property type="match status" value="1"/>
</dbReference>
<feature type="region of interest" description="Disordered" evidence="1">
    <location>
        <begin position="620"/>
        <end position="651"/>
    </location>
</feature>
<dbReference type="PANTHER" id="PTHR22933">
    <property type="entry name" value="FI18007P1-RELATED"/>
    <property type="match status" value="1"/>
</dbReference>
<dbReference type="GO" id="GO:0005576">
    <property type="term" value="C:extracellular region"/>
    <property type="evidence" value="ECO:0007669"/>
    <property type="project" value="InterPro"/>
</dbReference>
<feature type="compositionally biased region" description="Polar residues" evidence="1">
    <location>
        <begin position="206"/>
        <end position="221"/>
    </location>
</feature>
<keyword evidence="2" id="KW-0732">Signal</keyword>
<feature type="non-terminal residue" evidence="4">
    <location>
        <position position="1"/>
    </location>
</feature>
<dbReference type="PROSITE" id="PS50940">
    <property type="entry name" value="CHIT_BIND_II"/>
    <property type="match status" value="1"/>
</dbReference>
<evidence type="ECO:0000259" key="3">
    <source>
        <dbReference type="PROSITE" id="PS50940"/>
    </source>
</evidence>
<comment type="caution">
    <text evidence="4">The sequence shown here is derived from an EMBL/GenBank/DDBJ whole genome shotgun (WGS) entry which is preliminary data.</text>
</comment>
<feature type="compositionally biased region" description="Basic and acidic residues" evidence="1">
    <location>
        <begin position="165"/>
        <end position="177"/>
    </location>
</feature>
<dbReference type="AlphaFoldDB" id="A0A6L2PM58"/>
<feature type="compositionally biased region" description="Polar residues" evidence="1">
    <location>
        <begin position="286"/>
        <end position="359"/>
    </location>
</feature>
<evidence type="ECO:0000313" key="5">
    <source>
        <dbReference type="Proteomes" id="UP000502823"/>
    </source>
</evidence>
<dbReference type="Gene3D" id="2.170.140.10">
    <property type="entry name" value="Chitin binding domain"/>
    <property type="match status" value="1"/>
</dbReference>
<feature type="compositionally biased region" description="Low complexity" evidence="1">
    <location>
        <begin position="255"/>
        <end position="283"/>
    </location>
</feature>
<feature type="domain" description="Chitin-binding type-2" evidence="3">
    <location>
        <begin position="35"/>
        <end position="98"/>
    </location>
</feature>
<proteinExistence type="predicted"/>
<feature type="compositionally biased region" description="Polar residues" evidence="1">
    <location>
        <begin position="683"/>
        <end position="710"/>
    </location>
</feature>
<feature type="region of interest" description="Disordered" evidence="1">
    <location>
        <begin position="417"/>
        <end position="445"/>
    </location>
</feature>
<feature type="chain" id="PRO_5026933239" description="Chitin-binding type-2 domain-containing protein" evidence="2">
    <location>
        <begin position="20"/>
        <end position="801"/>
    </location>
</feature>
<evidence type="ECO:0000256" key="2">
    <source>
        <dbReference type="SAM" id="SignalP"/>
    </source>
</evidence>
<feature type="signal peptide" evidence="2">
    <location>
        <begin position="1"/>
        <end position="19"/>
    </location>
</feature>
<dbReference type="InterPro" id="IPR002557">
    <property type="entry name" value="Chitin-bd_dom"/>
</dbReference>
<dbReference type="InterPro" id="IPR036508">
    <property type="entry name" value="Chitin-bd_dom_sf"/>
</dbReference>
<dbReference type="OrthoDB" id="6434376at2759"/>
<name>A0A6L2PM58_COPFO</name>
<sequence length="801" mass="90019">RCYSTQVLFAGFLLACTAAQRRPPNYSLDDMPDTNFNCRDKILGGYYADPETDCQMFHVCVKVPGVGVQDYRFLCPNDTSFDQENQICANWFDIDCEATTLYYSDNFDLYRIGYNPSSPSLGTSNVTPIPLGPSSIRPPVSKARPRYQNTRPSDEEEDYFLQRSETGDSRRQQKDLLRGSSSSNFFNPNKGKENEDEDETYRDNNQKSSSNDSTYRRPSNGNKKKVAVRKLVKRPNNSFIQEGENYPTPKPTTVPPTTFSQNNRGSNSYDNYNYNNNQGNSFGKPKQQNYNTGDYNNPLQLPSSNYYTPTTEKGAITVSNDRTPRTGNNYYQPRYNTIQRNNAQGSTTPQPSVAHSPATNNYNYQQQSESNDNTQGNNYNIANYYSTFSAQKSTTPKPIQYSTTQATTANYYNYQSQQRSTNTQVRNTKNNGANPDNYPTTANYPVSKNNDYNFANYNGNTQKSQSTNAYTKSTANNYTPTTFETSTYDAYNSGNNQKRFGNGYNQRSTDYSNTKSTVGFISTTTLSPASNVQTYNNYQQSINEDYNNFNNYDYQRTNNFGHNNANTGDAATADDKTDSEFLKTAPSNNYRPSSFNTFQNNYNANSKPTTTLTKNYNYTTTTTASDNRSSQNYNSNYYNSNTTPKTTSYTTSEAYTLDRQSSAGNSNYYSQSTIFPPAPFSLAETNPTTRRPQTTASQNYPSSSKDTVSTANYNQKKNNNYNAYSVSSTTVRASEYENAGVKDGTKKALAPGSKPGEKTTDVSYDYAYYDDSNTEYDGLDPVSDHHFGKGGESLKVARSTE</sequence>
<dbReference type="SMART" id="SM00494">
    <property type="entry name" value="ChtBD2"/>
    <property type="match status" value="1"/>
</dbReference>
<dbReference type="EMBL" id="BLKM01011606">
    <property type="protein sequence ID" value="GFG33693.1"/>
    <property type="molecule type" value="Genomic_DNA"/>
</dbReference>
<dbReference type="InParanoid" id="A0A6L2PM58"/>
<keyword evidence="5" id="KW-1185">Reference proteome</keyword>
<feature type="region of interest" description="Disordered" evidence="1">
    <location>
        <begin position="118"/>
        <end position="376"/>
    </location>
</feature>
<evidence type="ECO:0000313" key="4">
    <source>
        <dbReference type="EMBL" id="GFG33693.1"/>
    </source>
</evidence>
<evidence type="ECO:0000256" key="1">
    <source>
        <dbReference type="SAM" id="MobiDB-lite"/>
    </source>
</evidence>
<dbReference type="Proteomes" id="UP000502823">
    <property type="component" value="Unassembled WGS sequence"/>
</dbReference>
<feature type="compositionally biased region" description="Low complexity" evidence="1">
    <location>
        <begin position="711"/>
        <end position="724"/>
    </location>
</feature>
<gene>
    <name evidence="4" type="ORF">Cfor_11739</name>
</gene>
<dbReference type="InterPro" id="IPR052976">
    <property type="entry name" value="Scoloptoxin-like"/>
</dbReference>
<accession>A0A6L2PM58</accession>
<organism evidence="4 5">
    <name type="scientific">Coptotermes formosanus</name>
    <name type="common">Formosan subterranean termite</name>
    <dbReference type="NCBI Taxonomy" id="36987"/>
    <lineage>
        <taxon>Eukaryota</taxon>
        <taxon>Metazoa</taxon>
        <taxon>Ecdysozoa</taxon>
        <taxon>Arthropoda</taxon>
        <taxon>Hexapoda</taxon>
        <taxon>Insecta</taxon>
        <taxon>Pterygota</taxon>
        <taxon>Neoptera</taxon>
        <taxon>Polyneoptera</taxon>
        <taxon>Dictyoptera</taxon>
        <taxon>Blattodea</taxon>
        <taxon>Blattoidea</taxon>
        <taxon>Termitoidae</taxon>
        <taxon>Rhinotermitidae</taxon>
        <taxon>Coptotermes</taxon>
    </lineage>
</organism>
<dbReference type="SUPFAM" id="SSF57625">
    <property type="entry name" value="Invertebrate chitin-binding proteins"/>
    <property type="match status" value="1"/>
</dbReference>
<feature type="region of interest" description="Disordered" evidence="1">
    <location>
        <begin position="772"/>
        <end position="801"/>
    </location>
</feature>